<accession>A0A1Y2CIG8</accession>
<sequence>MRATAVTLTFLTIAAFIQAAPTRFLPDTIPTENDASQSLTVARRNFDTAGNGITFPLSNQPLSIGQSYVFRFMTGANVNIQWDTITVDLYLMEKQQYFIQTLVQIDPSEVFDPLNPYTGNIPVTIPTTVGTGPLYVVKIYGINKITNTTFLLPDSSYFPIVNPYGGSWNHPSSSDIWYTGRTTVINFVLGSAFSRANTMRLEAGADVLGRLFTIIPSIPITPSMTFGAPSTLSFNVPITFNLSQAFYVRLAPNDGIYATTLNSSSGALSNGFSLPSAIFTIFPSYVLSNYNVQINITTPSQPNVPKTYTPLTSYVSSPITFSWRYNQKPGVSNWNIDLYSAGDSSQLYMGARILSASSLTTFTWTPDTTIPAGMYYVRIWGFADGAVVSDQVDPISSISGVFMIVNPVLSPILRLTALAASGWSAGCLANVTWNVTQIAGGTNVLGWIVDLYQQSYSSKFITTLTPTPLSSNLSWALVNVPVDNVKVASDYFVRVRAVLDQSLYPGQDIGNITYTTFSIGPAPPVSKRNQTIANFSKPKPIQTANNQASATYDVFPTSSAKSFDMWIAIAGVAIVFVVAL</sequence>
<dbReference type="Proteomes" id="UP000193642">
    <property type="component" value="Unassembled WGS sequence"/>
</dbReference>
<evidence type="ECO:0008006" key="4">
    <source>
        <dbReference type="Google" id="ProtNLM"/>
    </source>
</evidence>
<gene>
    <name evidence="2" type="ORF">BCR33DRAFT_715240</name>
</gene>
<proteinExistence type="predicted"/>
<evidence type="ECO:0000313" key="3">
    <source>
        <dbReference type="Proteomes" id="UP000193642"/>
    </source>
</evidence>
<feature type="chain" id="PRO_5012350076" description="Fibronectin type-III domain-containing protein" evidence="1">
    <location>
        <begin position="20"/>
        <end position="580"/>
    </location>
</feature>
<evidence type="ECO:0000256" key="1">
    <source>
        <dbReference type="SAM" id="SignalP"/>
    </source>
</evidence>
<keyword evidence="3" id="KW-1185">Reference proteome</keyword>
<keyword evidence="1" id="KW-0732">Signal</keyword>
<protein>
    <recommendedName>
        <fullName evidence="4">Fibronectin type-III domain-containing protein</fullName>
    </recommendedName>
</protein>
<evidence type="ECO:0000313" key="2">
    <source>
        <dbReference type="EMBL" id="ORY46812.1"/>
    </source>
</evidence>
<organism evidence="2 3">
    <name type="scientific">Rhizoclosmatium globosum</name>
    <dbReference type="NCBI Taxonomy" id="329046"/>
    <lineage>
        <taxon>Eukaryota</taxon>
        <taxon>Fungi</taxon>
        <taxon>Fungi incertae sedis</taxon>
        <taxon>Chytridiomycota</taxon>
        <taxon>Chytridiomycota incertae sedis</taxon>
        <taxon>Chytridiomycetes</taxon>
        <taxon>Chytridiales</taxon>
        <taxon>Chytriomycetaceae</taxon>
        <taxon>Rhizoclosmatium</taxon>
    </lineage>
</organism>
<name>A0A1Y2CIG8_9FUNG</name>
<feature type="signal peptide" evidence="1">
    <location>
        <begin position="1"/>
        <end position="19"/>
    </location>
</feature>
<reference evidence="2 3" key="1">
    <citation type="submission" date="2016-07" db="EMBL/GenBank/DDBJ databases">
        <title>Pervasive Adenine N6-methylation of Active Genes in Fungi.</title>
        <authorList>
            <consortium name="DOE Joint Genome Institute"/>
            <person name="Mondo S.J."/>
            <person name="Dannebaum R.O."/>
            <person name="Kuo R.C."/>
            <person name="Labutti K."/>
            <person name="Haridas S."/>
            <person name="Kuo A."/>
            <person name="Salamov A."/>
            <person name="Ahrendt S.R."/>
            <person name="Lipzen A."/>
            <person name="Sullivan W."/>
            <person name="Andreopoulos W.B."/>
            <person name="Clum A."/>
            <person name="Lindquist E."/>
            <person name="Daum C."/>
            <person name="Ramamoorthy G.K."/>
            <person name="Gryganskyi A."/>
            <person name="Culley D."/>
            <person name="Magnuson J.K."/>
            <person name="James T.Y."/>
            <person name="O'Malley M.A."/>
            <person name="Stajich J.E."/>
            <person name="Spatafora J.W."/>
            <person name="Visel A."/>
            <person name="Grigoriev I.V."/>
        </authorList>
    </citation>
    <scope>NUCLEOTIDE SEQUENCE [LARGE SCALE GENOMIC DNA]</scope>
    <source>
        <strain evidence="2 3">JEL800</strain>
    </source>
</reference>
<dbReference type="AlphaFoldDB" id="A0A1Y2CIG8"/>
<dbReference type="OrthoDB" id="2116902at2759"/>
<comment type="caution">
    <text evidence="2">The sequence shown here is derived from an EMBL/GenBank/DDBJ whole genome shotgun (WGS) entry which is preliminary data.</text>
</comment>
<dbReference type="EMBL" id="MCGO01000015">
    <property type="protein sequence ID" value="ORY46812.1"/>
    <property type="molecule type" value="Genomic_DNA"/>
</dbReference>